<name>A8Z639_KARMG</name>
<dbReference type="KEGG" id="smg:SMGWSS_191"/>
<accession>A8Z639</accession>
<protein>
    <recommendedName>
        <fullName evidence="4">DUF3127 domain-containing protein</fullName>
    </recommendedName>
</protein>
<feature type="region of interest" description="Disordered" evidence="1">
    <location>
        <begin position="116"/>
        <end position="140"/>
    </location>
</feature>
<gene>
    <name evidence="2" type="ordered locus">SMGWSS_191</name>
</gene>
<dbReference type="InterPro" id="IPR021474">
    <property type="entry name" value="DUF3127"/>
</dbReference>
<reference evidence="2 3" key="1">
    <citation type="journal article" date="2007" name="Proc. Natl. Acad. Sci. U.S.A.">
        <title>Parallel genomic evolution and metabolic interdependence in an ancient symbiosis.</title>
        <authorList>
            <person name="McCutcheon J.P."/>
            <person name="Moran N.A."/>
        </authorList>
    </citation>
    <scope>NUCLEOTIDE SEQUENCE [LARGE SCALE GENOMIC DNA]</scope>
    <source>
        <strain evidence="2 3">GWSS</strain>
    </source>
</reference>
<evidence type="ECO:0000313" key="3">
    <source>
        <dbReference type="Proteomes" id="UP000000781"/>
    </source>
</evidence>
<dbReference type="SUPFAM" id="SSF50249">
    <property type="entry name" value="Nucleic acid-binding proteins"/>
    <property type="match status" value="1"/>
</dbReference>
<proteinExistence type="predicted"/>
<dbReference type="AlphaFoldDB" id="A8Z639"/>
<dbReference type="Proteomes" id="UP000000781">
    <property type="component" value="Chromosome"/>
</dbReference>
<dbReference type="EMBL" id="CP000770">
    <property type="protein sequence ID" value="ABS30590.1"/>
    <property type="molecule type" value="Genomic_DNA"/>
</dbReference>
<evidence type="ECO:0008006" key="4">
    <source>
        <dbReference type="Google" id="ProtNLM"/>
    </source>
</evidence>
<organism evidence="2 3">
    <name type="scientific">Karelsulcia muelleri (strain GWSS)</name>
    <name type="common">Sulcia muelleri</name>
    <dbReference type="NCBI Taxonomy" id="444179"/>
    <lineage>
        <taxon>Bacteria</taxon>
        <taxon>Pseudomonadati</taxon>
        <taxon>Bacteroidota</taxon>
        <taxon>Flavobacteriia</taxon>
        <taxon>Flavobacteriales</taxon>
        <taxon>Candidatus Karelsulcia</taxon>
    </lineage>
</organism>
<dbReference type="STRING" id="444179.SMGWSS_191"/>
<dbReference type="Pfam" id="PF11325">
    <property type="entry name" value="DUF3127"/>
    <property type="match status" value="1"/>
</dbReference>
<evidence type="ECO:0000256" key="1">
    <source>
        <dbReference type="SAM" id="MobiDB-lite"/>
    </source>
</evidence>
<evidence type="ECO:0000313" key="2">
    <source>
        <dbReference type="EMBL" id="ABS30590.1"/>
    </source>
</evidence>
<dbReference type="HOGENOM" id="CLU_109792_2_0_10"/>
<dbReference type="InterPro" id="IPR012340">
    <property type="entry name" value="NA-bd_OB-fold"/>
</dbReference>
<sequence>MITMMSKSIEIKGLVKKIFDVQYLKNGFKKREILLLTEEQYPQKLIIEFIQEKVKELDPIGIGDRIKVFINLKGRKWISSNGTEKYFNSIQGWKIEKLEFEFEEKPKKKGEYSSLNEFEKSDKKKGKYSELNNELEDFPF</sequence>
<dbReference type="BioCyc" id="CSUL444179:GHLI-189-MONOMER"/>